<evidence type="ECO:0000256" key="1">
    <source>
        <dbReference type="SAM" id="MobiDB-lite"/>
    </source>
</evidence>
<feature type="compositionally biased region" description="Basic and acidic residues" evidence="1">
    <location>
        <begin position="106"/>
        <end position="129"/>
    </location>
</feature>
<organism evidence="2 3">
    <name type="scientific">Grifola frondosa</name>
    <name type="common">Maitake</name>
    <name type="synonym">Polyporus frondosus</name>
    <dbReference type="NCBI Taxonomy" id="5627"/>
    <lineage>
        <taxon>Eukaryota</taxon>
        <taxon>Fungi</taxon>
        <taxon>Dikarya</taxon>
        <taxon>Basidiomycota</taxon>
        <taxon>Agaricomycotina</taxon>
        <taxon>Agaricomycetes</taxon>
        <taxon>Polyporales</taxon>
        <taxon>Grifolaceae</taxon>
        <taxon>Grifola</taxon>
    </lineage>
</organism>
<feature type="region of interest" description="Disordered" evidence="1">
    <location>
        <begin position="106"/>
        <end position="138"/>
    </location>
</feature>
<comment type="caution">
    <text evidence="2">The sequence shown here is derived from an EMBL/GenBank/DDBJ whole genome shotgun (WGS) entry which is preliminary data.</text>
</comment>
<sequence>MADAIPRLAKDIPLGLRRAVDEGLKLEVLKEELLDGLEEDDDMETSKSAVAAKREQFDSQLEVWKDVSRTYLDPLVEDASTSIAEEANGILPLNFPYASPAIKTKAAKDKHAETKRTAEHAEDVGEPTERVAAGKACV</sequence>
<gene>
    <name evidence="2" type="ORF">A0H81_12298</name>
</gene>
<keyword evidence="3" id="KW-1185">Reference proteome</keyword>
<evidence type="ECO:0000313" key="2">
    <source>
        <dbReference type="EMBL" id="OBZ67930.1"/>
    </source>
</evidence>
<reference evidence="2 3" key="1">
    <citation type="submission" date="2016-03" db="EMBL/GenBank/DDBJ databases">
        <title>Whole genome sequencing of Grifola frondosa 9006-11.</title>
        <authorList>
            <person name="Min B."/>
            <person name="Park H."/>
            <person name="Kim J.-G."/>
            <person name="Cho H."/>
            <person name="Oh Y.-L."/>
            <person name="Kong W.-S."/>
            <person name="Choi I.-G."/>
        </authorList>
    </citation>
    <scope>NUCLEOTIDE SEQUENCE [LARGE SCALE GENOMIC DNA]</scope>
    <source>
        <strain evidence="2 3">9006-11</strain>
    </source>
</reference>
<dbReference type="EMBL" id="LUGG01000023">
    <property type="protein sequence ID" value="OBZ67930.1"/>
    <property type="molecule type" value="Genomic_DNA"/>
</dbReference>
<evidence type="ECO:0000313" key="3">
    <source>
        <dbReference type="Proteomes" id="UP000092993"/>
    </source>
</evidence>
<proteinExistence type="predicted"/>
<dbReference type="AlphaFoldDB" id="A0A1C7LTD3"/>
<dbReference type="Proteomes" id="UP000092993">
    <property type="component" value="Unassembled WGS sequence"/>
</dbReference>
<name>A0A1C7LTD3_GRIFR</name>
<protein>
    <submittedName>
        <fullName evidence="2">Uncharacterized protein</fullName>
    </submittedName>
</protein>
<accession>A0A1C7LTD3</accession>